<evidence type="ECO:0000256" key="4">
    <source>
        <dbReference type="ARBA" id="ARBA00022989"/>
    </source>
</evidence>
<keyword evidence="10" id="KW-1185">Reference proteome</keyword>
<evidence type="ECO:0000256" key="1">
    <source>
        <dbReference type="ARBA" id="ARBA00004167"/>
    </source>
</evidence>
<dbReference type="InterPro" id="IPR033121">
    <property type="entry name" value="PEPTIDASE_A1"/>
</dbReference>
<sequence length="595" mass="64846">MRLAPRATGTPEPYVVPPSKEFDGNDGSWSTFKISVGTPGQDFRVLPSTKGAVTYVIAPDGCLEDIDPADCPQLRGIEVFNSAQNIGFQVNESTTWSTLGQYDVDLEEALNLTTGGLFGTDTVRLGAAADRRSSLSLDRQVVAGVADPSYYLGLIALGQAKSSFNSAGQLIDSFLYQLVNSTKIPSFAYAYTAGAQYRLKSVFGSLVLGGYDATRFMPTTNDFSFTFSQDPSRLLTVGVESILATNTLQGTFSLTSSAHFSVIDSTVPHLWLPEYVCDEFETAFGLTYDPQTGLYLVNDTIHAELTSRNPTVTFKLVDSLEDTTTNYTNIELPYAAFDLQASYPFYPNATNYFPIRRAANEMQYVLGRTLLQEAYLIVDYERANFTVAQAVFPDPLPAAEVISITRPSASESTPDSSSGLSTGVIVGIVIGAVAALLLAILAFFFFRKWRSKRIQQKRHELTGKPISMSEADSRNETTPGILPLKASGPQELSGTPLTELASPISEQHSGHGYPQDQKTVVNVNDRPQELHGESRTPITPRWQEVYLPETPSAYEMDGEGTNRSVSRRHSDDGNASAELGVRSAVSPLTPQFQQL</sequence>
<evidence type="ECO:0000256" key="3">
    <source>
        <dbReference type="ARBA" id="ARBA00022692"/>
    </source>
</evidence>
<keyword evidence="9" id="KW-0378">Hydrolase</keyword>
<evidence type="ECO:0000313" key="10">
    <source>
        <dbReference type="Proteomes" id="UP000800040"/>
    </source>
</evidence>
<dbReference type="InterPro" id="IPR021109">
    <property type="entry name" value="Peptidase_aspartic_dom_sf"/>
</dbReference>
<dbReference type="PRINTS" id="PR00792">
    <property type="entry name" value="PEPSIN"/>
</dbReference>
<proteinExistence type="inferred from homology"/>
<organism evidence="9 10">
    <name type="scientific">Decorospora gaudefroyi</name>
    <dbReference type="NCBI Taxonomy" id="184978"/>
    <lineage>
        <taxon>Eukaryota</taxon>
        <taxon>Fungi</taxon>
        <taxon>Dikarya</taxon>
        <taxon>Ascomycota</taxon>
        <taxon>Pezizomycotina</taxon>
        <taxon>Dothideomycetes</taxon>
        <taxon>Pleosporomycetidae</taxon>
        <taxon>Pleosporales</taxon>
        <taxon>Pleosporineae</taxon>
        <taxon>Pleosporaceae</taxon>
        <taxon>Decorospora</taxon>
    </lineage>
</organism>
<evidence type="ECO:0000256" key="5">
    <source>
        <dbReference type="ARBA" id="ARBA00023136"/>
    </source>
</evidence>
<dbReference type="Proteomes" id="UP000800040">
    <property type="component" value="Unassembled WGS sequence"/>
</dbReference>
<evidence type="ECO:0000256" key="7">
    <source>
        <dbReference type="SAM" id="Phobius"/>
    </source>
</evidence>
<dbReference type="GO" id="GO:0006508">
    <property type="term" value="P:proteolysis"/>
    <property type="evidence" value="ECO:0007669"/>
    <property type="project" value="UniProtKB-KW"/>
</dbReference>
<dbReference type="InterPro" id="IPR001461">
    <property type="entry name" value="Aspartic_peptidase_A1"/>
</dbReference>
<dbReference type="PANTHER" id="PTHR15549:SF30">
    <property type="entry name" value="MID2 DOMAIN-CONTAINING PROTEIN"/>
    <property type="match status" value="1"/>
</dbReference>
<dbReference type="CDD" id="cd05471">
    <property type="entry name" value="pepsin_like"/>
    <property type="match status" value="1"/>
</dbReference>
<evidence type="ECO:0000256" key="6">
    <source>
        <dbReference type="SAM" id="MobiDB-lite"/>
    </source>
</evidence>
<keyword evidence="3 7" id="KW-0812">Transmembrane</keyword>
<dbReference type="Pfam" id="PF00026">
    <property type="entry name" value="Asp"/>
    <property type="match status" value="1"/>
</dbReference>
<dbReference type="SUPFAM" id="SSF50630">
    <property type="entry name" value="Acid proteases"/>
    <property type="match status" value="1"/>
</dbReference>
<dbReference type="PROSITE" id="PS51767">
    <property type="entry name" value="PEPTIDASE_A1"/>
    <property type="match status" value="1"/>
</dbReference>
<dbReference type="Gene3D" id="2.40.70.10">
    <property type="entry name" value="Acid Proteases"/>
    <property type="match status" value="2"/>
</dbReference>
<evidence type="ECO:0000259" key="8">
    <source>
        <dbReference type="PROSITE" id="PS51767"/>
    </source>
</evidence>
<name>A0A6A5K398_9PLEO</name>
<keyword evidence="4 7" id="KW-1133">Transmembrane helix</keyword>
<dbReference type="AlphaFoldDB" id="A0A6A5K398"/>
<gene>
    <name evidence="9" type="ORF">BDW02DRAFT_571393</name>
</gene>
<dbReference type="InterPro" id="IPR051694">
    <property type="entry name" value="Immunoregulatory_rcpt-like"/>
</dbReference>
<dbReference type="EMBL" id="ML975346">
    <property type="protein sequence ID" value="KAF1832145.1"/>
    <property type="molecule type" value="Genomic_DNA"/>
</dbReference>
<evidence type="ECO:0000313" key="9">
    <source>
        <dbReference type="EMBL" id="KAF1832145.1"/>
    </source>
</evidence>
<reference evidence="9" key="1">
    <citation type="submission" date="2020-01" db="EMBL/GenBank/DDBJ databases">
        <authorList>
            <consortium name="DOE Joint Genome Institute"/>
            <person name="Haridas S."/>
            <person name="Albert R."/>
            <person name="Binder M."/>
            <person name="Bloem J."/>
            <person name="Labutti K."/>
            <person name="Salamov A."/>
            <person name="Andreopoulos B."/>
            <person name="Baker S.E."/>
            <person name="Barry K."/>
            <person name="Bills G."/>
            <person name="Bluhm B.H."/>
            <person name="Cannon C."/>
            <person name="Castanera R."/>
            <person name="Culley D.E."/>
            <person name="Daum C."/>
            <person name="Ezra D."/>
            <person name="Gonzalez J.B."/>
            <person name="Henrissat B."/>
            <person name="Kuo A."/>
            <person name="Liang C."/>
            <person name="Lipzen A."/>
            <person name="Lutzoni F."/>
            <person name="Magnuson J."/>
            <person name="Mondo S."/>
            <person name="Nolan M."/>
            <person name="Ohm R."/>
            <person name="Pangilinan J."/>
            <person name="Park H.-J."/>
            <person name="Ramirez L."/>
            <person name="Alfaro M."/>
            <person name="Sun H."/>
            <person name="Tritt A."/>
            <person name="Yoshinaga Y."/>
            <person name="Zwiers L.-H."/>
            <person name="Turgeon B.G."/>
            <person name="Goodwin S.B."/>
            <person name="Spatafora J.W."/>
            <person name="Crous P.W."/>
            <person name="Grigoriev I.V."/>
        </authorList>
    </citation>
    <scope>NUCLEOTIDE SEQUENCE</scope>
    <source>
        <strain evidence="9">P77</strain>
    </source>
</reference>
<comment type="subcellular location">
    <subcellularLocation>
        <location evidence="1">Membrane</location>
        <topology evidence="1">Single-pass membrane protein</topology>
    </subcellularLocation>
</comment>
<dbReference type="PANTHER" id="PTHR15549">
    <property type="entry name" value="PAIRED IMMUNOGLOBULIN-LIKE TYPE 2 RECEPTOR"/>
    <property type="match status" value="1"/>
</dbReference>
<dbReference type="GO" id="GO:0004190">
    <property type="term" value="F:aspartic-type endopeptidase activity"/>
    <property type="evidence" value="ECO:0007669"/>
    <property type="project" value="InterPro"/>
</dbReference>
<keyword evidence="5 7" id="KW-0472">Membrane</keyword>
<feature type="transmembrane region" description="Helical" evidence="7">
    <location>
        <begin position="424"/>
        <end position="446"/>
    </location>
</feature>
<accession>A0A6A5K398</accession>
<dbReference type="OrthoDB" id="4074350at2759"/>
<feature type="region of interest" description="Disordered" evidence="6">
    <location>
        <begin position="549"/>
        <end position="595"/>
    </location>
</feature>
<keyword evidence="9" id="KW-0645">Protease</keyword>
<dbReference type="InterPro" id="IPR034164">
    <property type="entry name" value="Pepsin-like_dom"/>
</dbReference>
<protein>
    <submittedName>
        <fullName evidence="9">Acid protease</fullName>
    </submittedName>
</protein>
<feature type="domain" description="Peptidase A1" evidence="8">
    <location>
        <begin position="30"/>
        <end position="388"/>
    </location>
</feature>
<dbReference type="GO" id="GO:0016020">
    <property type="term" value="C:membrane"/>
    <property type="evidence" value="ECO:0007669"/>
    <property type="project" value="UniProtKB-SubCell"/>
</dbReference>
<feature type="compositionally biased region" description="Polar residues" evidence="6">
    <location>
        <begin position="586"/>
        <end position="595"/>
    </location>
</feature>
<comment type="similarity">
    <text evidence="2">Belongs to the peptidase A1 family.</text>
</comment>
<feature type="region of interest" description="Disordered" evidence="6">
    <location>
        <begin position="461"/>
        <end position="489"/>
    </location>
</feature>
<evidence type="ECO:0000256" key="2">
    <source>
        <dbReference type="ARBA" id="ARBA00007447"/>
    </source>
</evidence>
<dbReference type="GO" id="GO:0071944">
    <property type="term" value="C:cell periphery"/>
    <property type="evidence" value="ECO:0007669"/>
    <property type="project" value="UniProtKB-ARBA"/>
</dbReference>